<dbReference type="EMBL" id="AGEE01000014">
    <property type="protein sequence ID" value="EHO13055.1"/>
    <property type="molecule type" value="Genomic_DNA"/>
</dbReference>
<reference evidence="1 2" key="1">
    <citation type="submission" date="2011-11" db="EMBL/GenBank/DDBJ databases">
        <title>The Genome Sequence of Myroides odoratimimus CIP 101113.</title>
        <authorList>
            <person name="Earl A."/>
            <person name="Ward D."/>
            <person name="Feldgarden M."/>
            <person name="Gevers D."/>
            <person name="Huys G."/>
            <person name="Young S.K."/>
            <person name="Zeng Q."/>
            <person name="Gargeya S."/>
            <person name="Fitzgerald M."/>
            <person name="Haas B."/>
            <person name="Abouelleil A."/>
            <person name="Alvarado L."/>
            <person name="Arachchi H.M."/>
            <person name="Berlin A."/>
            <person name="Brown A."/>
            <person name="Chapman S.B."/>
            <person name="Chen Z."/>
            <person name="Dunbar C."/>
            <person name="Freedman E."/>
            <person name="Gearin G."/>
            <person name="Goldberg J."/>
            <person name="Griggs A."/>
            <person name="Gujja S."/>
            <person name="Heiman D."/>
            <person name="Howarth C."/>
            <person name="Larson L."/>
            <person name="Lui A."/>
            <person name="MacDonald P.J.P."/>
            <person name="Montmayeur A."/>
            <person name="Murphy C."/>
            <person name="Neiman D."/>
            <person name="Pearson M."/>
            <person name="Priest M."/>
            <person name="Roberts A."/>
            <person name="Saif S."/>
            <person name="Shea T."/>
            <person name="Shenoy N."/>
            <person name="Sisk P."/>
            <person name="Stolte C."/>
            <person name="Sykes S."/>
            <person name="Wortman J."/>
            <person name="Nusbaum C."/>
            <person name="Birren B."/>
        </authorList>
    </citation>
    <scope>NUCLEOTIDE SEQUENCE [LARGE SCALE GENOMIC DNA]</scope>
    <source>
        <strain evidence="1 2">CIP 101113</strain>
    </source>
</reference>
<evidence type="ECO:0000313" key="1">
    <source>
        <dbReference type="EMBL" id="EHO13055.1"/>
    </source>
</evidence>
<name>A0AAV3F438_9FLAO</name>
<evidence type="ECO:0000313" key="2">
    <source>
        <dbReference type="Proteomes" id="UP000004834"/>
    </source>
</evidence>
<dbReference type="RefSeq" id="WP_006263318.1">
    <property type="nucleotide sequence ID" value="NZ_JH590837.1"/>
</dbReference>
<dbReference type="Proteomes" id="UP000004834">
    <property type="component" value="Unassembled WGS sequence"/>
</dbReference>
<accession>A0AAV3F438</accession>
<protein>
    <recommendedName>
        <fullName evidence="3">HEXXH motif domain-containing protein</fullName>
    </recommendedName>
</protein>
<comment type="caution">
    <text evidence="1">The sequence shown here is derived from an EMBL/GenBank/DDBJ whole genome shotgun (WGS) entry which is preliminary data.</text>
</comment>
<gene>
    <name evidence="1" type="ORF">HMPREF9715_01462</name>
</gene>
<sequence>MLINSRVVDNIKLLLYKESPELIEKLDFESNSVFLEPLLYAYFNSKKHIPFSIESLIEIIQGYFIQKEYLKMEKSYNKNSIAYLPKIGYFNTEKELIEPILEINGLEVVKELHPLMHRYLFEYYKGHITNANPKYDSIWRDHILTLQKALKVLKDYTPNYFREFQQVNKKVFIHNNPKILNFTSIETLGMLYLYATPHSTIMYFIEELIHQGAHNILYHITFNKKEFFNIDAPNTIMRDLTKQEWDYRDVYGAFHGVYTVFRRLECYDILLQCEVFHERDKHELLGRLADQFPRFHTGLELLNLDEVYTEKGKALYLELDNKCTKILTKYKKLKKEFDLSNRDLDFRYEDFCKLNSYESFVKKDNQGFYNF</sequence>
<dbReference type="AlphaFoldDB" id="A0AAV3F438"/>
<proteinExistence type="predicted"/>
<evidence type="ECO:0008006" key="3">
    <source>
        <dbReference type="Google" id="ProtNLM"/>
    </source>
</evidence>
<organism evidence="1 2">
    <name type="scientific">Myroides odoratimimus CIP 101113</name>
    <dbReference type="NCBI Taxonomy" id="883154"/>
    <lineage>
        <taxon>Bacteria</taxon>
        <taxon>Pseudomonadati</taxon>
        <taxon>Bacteroidota</taxon>
        <taxon>Flavobacteriia</taxon>
        <taxon>Flavobacteriales</taxon>
        <taxon>Flavobacteriaceae</taxon>
        <taxon>Myroides</taxon>
    </lineage>
</organism>